<feature type="transmembrane region" description="Helical" evidence="1">
    <location>
        <begin position="173"/>
        <end position="189"/>
    </location>
</feature>
<evidence type="ECO:0000256" key="1">
    <source>
        <dbReference type="SAM" id="Phobius"/>
    </source>
</evidence>
<dbReference type="AlphaFoldDB" id="A0A382TJ23"/>
<dbReference type="InterPro" id="IPR010419">
    <property type="entry name" value="CO_DH_gsu"/>
</dbReference>
<dbReference type="Gene3D" id="3.30.530.20">
    <property type="match status" value="1"/>
</dbReference>
<accession>A0A382TJ23</accession>
<protein>
    <recommendedName>
        <fullName evidence="3">Carbon monoxide dehydrogenase subunit G</fullName>
    </recommendedName>
</protein>
<dbReference type="PANTHER" id="PTHR38588">
    <property type="entry name" value="BLL0334 PROTEIN"/>
    <property type="match status" value="1"/>
</dbReference>
<gene>
    <name evidence="2" type="ORF">METZ01_LOCUS374973</name>
</gene>
<keyword evidence="1" id="KW-0812">Transmembrane</keyword>
<organism evidence="2">
    <name type="scientific">marine metagenome</name>
    <dbReference type="NCBI Taxonomy" id="408172"/>
    <lineage>
        <taxon>unclassified sequences</taxon>
        <taxon>metagenomes</taxon>
        <taxon>ecological metagenomes</taxon>
    </lineage>
</organism>
<evidence type="ECO:0008006" key="3">
    <source>
        <dbReference type="Google" id="ProtNLM"/>
    </source>
</evidence>
<evidence type="ECO:0000313" key="2">
    <source>
        <dbReference type="EMBL" id="SVD22119.1"/>
    </source>
</evidence>
<dbReference type="PANTHER" id="PTHR38588:SF1">
    <property type="entry name" value="BLL0334 PROTEIN"/>
    <property type="match status" value="1"/>
</dbReference>
<keyword evidence="1" id="KW-0472">Membrane</keyword>
<name>A0A382TJ23_9ZZZZ</name>
<reference evidence="2" key="1">
    <citation type="submission" date="2018-05" db="EMBL/GenBank/DDBJ databases">
        <authorList>
            <person name="Lanie J.A."/>
            <person name="Ng W.-L."/>
            <person name="Kazmierczak K.M."/>
            <person name="Andrzejewski T.M."/>
            <person name="Davidsen T.M."/>
            <person name="Wayne K.J."/>
            <person name="Tettelin H."/>
            <person name="Glass J.I."/>
            <person name="Rusch D."/>
            <person name="Podicherti R."/>
            <person name="Tsui H.-C.T."/>
            <person name="Winkler M.E."/>
        </authorList>
    </citation>
    <scope>NUCLEOTIDE SEQUENCE</scope>
</reference>
<dbReference type="InterPro" id="IPR023393">
    <property type="entry name" value="START-like_dom_sf"/>
</dbReference>
<keyword evidence="1" id="KW-1133">Transmembrane helix</keyword>
<dbReference type="Pfam" id="PF06240">
    <property type="entry name" value="COXG"/>
    <property type="match status" value="1"/>
</dbReference>
<dbReference type="EMBL" id="UINC01137023">
    <property type="protein sequence ID" value="SVD22119.1"/>
    <property type="molecule type" value="Genomic_DNA"/>
</dbReference>
<dbReference type="SUPFAM" id="SSF55961">
    <property type="entry name" value="Bet v1-like"/>
    <property type="match status" value="1"/>
</dbReference>
<proteinExistence type="predicted"/>
<dbReference type="CDD" id="cd05018">
    <property type="entry name" value="CoxG"/>
    <property type="match status" value="1"/>
</dbReference>
<sequence>MKLTGFYEIKLNKQSVWEALNNPEILKKVIPGCEEFTKNSDTKFTAKATNKIGPFNASFTGDIELKDLNPPDSYKIVGQGNSPVGFATGEANVKLEENNGITTLTYSVEANVGGKIAQVGSRLIDMTAKKMADIFFGKFSKLISPTKDQDKTIDQDKVYLEKKISPKKINKKLIYLTITIVILLAIYLMK</sequence>